<feature type="transmembrane region" description="Helical" evidence="1">
    <location>
        <begin position="7"/>
        <end position="32"/>
    </location>
</feature>
<feature type="transmembrane region" description="Helical" evidence="1">
    <location>
        <begin position="38"/>
        <end position="56"/>
    </location>
</feature>
<name>A0AA46AFY8_9AQUI</name>
<evidence type="ECO:0000313" key="3">
    <source>
        <dbReference type="Proteomes" id="UP001157947"/>
    </source>
</evidence>
<gene>
    <name evidence="2" type="ORF">SAMN06264868_1265</name>
</gene>
<keyword evidence="1" id="KW-0472">Membrane</keyword>
<sequence>MRIIRELIGLIIGTIGGLLTFIGIFLGIGMAFAGDFKFLIAGIIGFVMMIIGNRIIGDNKTPRYATATDTNVEDENEEEERDIGLAIAGFPTGDFGIYLMNKHKKP</sequence>
<proteinExistence type="predicted"/>
<protein>
    <submittedName>
        <fullName evidence="2">Uncharacterized protein</fullName>
    </submittedName>
</protein>
<comment type="caution">
    <text evidence="2">The sequence shown here is derived from an EMBL/GenBank/DDBJ whole genome shotgun (WGS) entry which is preliminary data.</text>
</comment>
<evidence type="ECO:0000313" key="2">
    <source>
        <dbReference type="EMBL" id="SMP22495.1"/>
    </source>
</evidence>
<dbReference type="Proteomes" id="UP001157947">
    <property type="component" value="Unassembled WGS sequence"/>
</dbReference>
<dbReference type="RefSeq" id="WP_265134982.1">
    <property type="nucleotide sequence ID" value="NZ_FXTX01000026.1"/>
</dbReference>
<organism evidence="2 3">
    <name type="scientific">Venenivibrio stagnispumantis</name>
    <dbReference type="NCBI Taxonomy" id="407998"/>
    <lineage>
        <taxon>Bacteria</taxon>
        <taxon>Pseudomonadati</taxon>
        <taxon>Aquificota</taxon>
        <taxon>Aquificia</taxon>
        <taxon>Aquificales</taxon>
        <taxon>Hydrogenothermaceae</taxon>
        <taxon>Venenivibrio</taxon>
    </lineage>
</organism>
<accession>A0AA46AFY8</accession>
<evidence type="ECO:0000256" key="1">
    <source>
        <dbReference type="SAM" id="Phobius"/>
    </source>
</evidence>
<dbReference type="AlphaFoldDB" id="A0AA46AFY8"/>
<reference evidence="2" key="1">
    <citation type="submission" date="2017-05" db="EMBL/GenBank/DDBJ databases">
        <authorList>
            <person name="Varghese N."/>
            <person name="Submissions S."/>
        </authorList>
    </citation>
    <scope>NUCLEOTIDE SEQUENCE</scope>
    <source>
        <strain evidence="2">DSM 18763</strain>
    </source>
</reference>
<keyword evidence="3" id="KW-1185">Reference proteome</keyword>
<dbReference type="EMBL" id="FXTX01000026">
    <property type="protein sequence ID" value="SMP22495.1"/>
    <property type="molecule type" value="Genomic_DNA"/>
</dbReference>
<keyword evidence="1" id="KW-0812">Transmembrane</keyword>
<keyword evidence="1" id="KW-1133">Transmembrane helix</keyword>